<dbReference type="STRING" id="1563681.BFP71_00480"/>
<feature type="transmembrane region" description="Helical" evidence="5">
    <location>
        <begin position="41"/>
        <end position="61"/>
    </location>
</feature>
<keyword evidence="2 5" id="KW-0812">Transmembrane</keyword>
<evidence type="ECO:0000313" key="6">
    <source>
        <dbReference type="EMBL" id="OEK06192.1"/>
    </source>
</evidence>
<keyword evidence="5" id="KW-1003">Cell membrane</keyword>
<keyword evidence="7" id="KW-1185">Reference proteome</keyword>
<dbReference type="Proteomes" id="UP000095552">
    <property type="component" value="Unassembled WGS sequence"/>
</dbReference>
<dbReference type="Pfam" id="PF01925">
    <property type="entry name" value="TauE"/>
    <property type="match status" value="1"/>
</dbReference>
<evidence type="ECO:0000256" key="3">
    <source>
        <dbReference type="ARBA" id="ARBA00022989"/>
    </source>
</evidence>
<evidence type="ECO:0000256" key="2">
    <source>
        <dbReference type="ARBA" id="ARBA00022692"/>
    </source>
</evidence>
<accession>A0A1E5T483</accession>
<evidence type="ECO:0000256" key="4">
    <source>
        <dbReference type="ARBA" id="ARBA00023136"/>
    </source>
</evidence>
<feature type="transmembrane region" description="Helical" evidence="5">
    <location>
        <begin position="176"/>
        <end position="195"/>
    </location>
</feature>
<dbReference type="EMBL" id="MDGQ01000003">
    <property type="protein sequence ID" value="OEK06192.1"/>
    <property type="molecule type" value="Genomic_DNA"/>
</dbReference>
<evidence type="ECO:0000313" key="7">
    <source>
        <dbReference type="Proteomes" id="UP000095552"/>
    </source>
</evidence>
<feature type="transmembrane region" description="Helical" evidence="5">
    <location>
        <begin position="240"/>
        <end position="258"/>
    </location>
</feature>
<evidence type="ECO:0000256" key="5">
    <source>
        <dbReference type="RuleBase" id="RU363041"/>
    </source>
</evidence>
<reference evidence="6 7" key="1">
    <citation type="submission" date="2016-08" db="EMBL/GenBank/DDBJ databases">
        <title>Draft genome of Fabibacter sp. strain SK-8.</title>
        <authorList>
            <person name="Wong S.-K."/>
            <person name="Hamasaki K."/>
            <person name="Yoshizawa S."/>
        </authorList>
    </citation>
    <scope>NUCLEOTIDE SEQUENCE [LARGE SCALE GENOMIC DNA]</scope>
    <source>
        <strain evidence="6 7">SK-8</strain>
    </source>
</reference>
<feature type="transmembrane region" description="Helical" evidence="5">
    <location>
        <begin position="138"/>
        <end position="164"/>
    </location>
</feature>
<comment type="caution">
    <text evidence="6">The sequence shown here is derived from an EMBL/GenBank/DDBJ whole genome shotgun (WGS) entry which is preliminary data.</text>
</comment>
<dbReference type="PANTHER" id="PTHR43701">
    <property type="entry name" value="MEMBRANE TRANSPORTER PROTEIN MJ0441-RELATED"/>
    <property type="match status" value="1"/>
</dbReference>
<dbReference type="GO" id="GO:0005886">
    <property type="term" value="C:plasma membrane"/>
    <property type="evidence" value="ECO:0007669"/>
    <property type="project" value="UniProtKB-SubCell"/>
</dbReference>
<dbReference type="InterPro" id="IPR051598">
    <property type="entry name" value="TSUP/Inactive_protease-like"/>
</dbReference>
<gene>
    <name evidence="6" type="ORF">BFP71_00480</name>
</gene>
<feature type="transmembrane region" description="Helical" evidence="5">
    <location>
        <begin position="101"/>
        <end position="118"/>
    </location>
</feature>
<dbReference type="InterPro" id="IPR002781">
    <property type="entry name" value="TM_pro_TauE-like"/>
</dbReference>
<feature type="transmembrane region" description="Helical" evidence="5">
    <location>
        <begin position="6"/>
        <end position="29"/>
    </location>
</feature>
<keyword evidence="3 5" id="KW-1133">Transmembrane helix</keyword>
<dbReference type="PANTHER" id="PTHR43701:SF2">
    <property type="entry name" value="MEMBRANE TRANSPORTER PROTEIN YJNA-RELATED"/>
    <property type="match status" value="1"/>
</dbReference>
<comment type="similarity">
    <text evidence="5">Belongs to the 4-toluene sulfonate uptake permease (TSUP) (TC 2.A.102) family.</text>
</comment>
<organism evidence="6 7">
    <name type="scientific">Roseivirga misakiensis</name>
    <dbReference type="NCBI Taxonomy" id="1563681"/>
    <lineage>
        <taxon>Bacteria</taxon>
        <taxon>Pseudomonadati</taxon>
        <taxon>Bacteroidota</taxon>
        <taxon>Cytophagia</taxon>
        <taxon>Cytophagales</taxon>
        <taxon>Roseivirgaceae</taxon>
        <taxon>Roseivirga</taxon>
    </lineage>
</organism>
<protein>
    <recommendedName>
        <fullName evidence="5">Probable membrane transporter protein</fullName>
    </recommendedName>
</protein>
<evidence type="ECO:0000256" key="1">
    <source>
        <dbReference type="ARBA" id="ARBA00004141"/>
    </source>
</evidence>
<feature type="transmembrane region" description="Helical" evidence="5">
    <location>
        <begin position="210"/>
        <end position="233"/>
    </location>
</feature>
<proteinExistence type="inferred from homology"/>
<name>A0A1E5T483_9BACT</name>
<keyword evidence="4 5" id="KW-0472">Membrane</keyword>
<feature type="transmembrane region" description="Helical" evidence="5">
    <location>
        <begin position="67"/>
        <end position="89"/>
    </location>
</feature>
<sequence length="261" mass="28215">MGLVGGFLAGLIGIGGGVMYILVLPYLLLNMGFPQEEIVQYTIANSLFGTTFAALSGNIALMKRKEFFWKQVISIGFFGAICSMLVLLLFVNTPLYQRDQFNIVVILIMFFIAVRTLMQSRKPIGGEYEKKPSFLGLGGIGAAAGTVSALSGLGGGTVIIPILNSGLKMPMHKAKSISLGVIFITSFVLSVYNIFETPMIEYSNQSTGYIVWPLALIISLGVIIGSPFGVIVGRKLSNRLISYIFVLFVLVVIADKVIQLI</sequence>
<comment type="subcellular location">
    <subcellularLocation>
        <location evidence="5">Cell membrane</location>
        <topology evidence="5">Multi-pass membrane protein</topology>
    </subcellularLocation>
    <subcellularLocation>
        <location evidence="1">Membrane</location>
        <topology evidence="1">Multi-pass membrane protein</topology>
    </subcellularLocation>
</comment>
<dbReference type="AlphaFoldDB" id="A0A1E5T483"/>